<evidence type="ECO:0000256" key="1">
    <source>
        <dbReference type="SAM" id="MobiDB-lite"/>
    </source>
</evidence>
<accession>A0A379FTY5</accession>
<dbReference type="SUPFAM" id="SSF52266">
    <property type="entry name" value="SGNH hydrolase"/>
    <property type="match status" value="1"/>
</dbReference>
<dbReference type="Gene3D" id="3.40.50.1110">
    <property type="entry name" value="SGNH hydrolase"/>
    <property type="match status" value="1"/>
</dbReference>
<dbReference type="Pfam" id="PF04311">
    <property type="entry name" value="DUF459"/>
    <property type="match status" value="1"/>
</dbReference>
<name>A0A379FTY5_PRORE</name>
<dbReference type="InterPro" id="IPR036514">
    <property type="entry name" value="SGNH_hydro_sf"/>
</dbReference>
<dbReference type="EMBL" id="UGTZ01000001">
    <property type="protein sequence ID" value="SUC32126.1"/>
    <property type="molecule type" value="Genomic_DNA"/>
</dbReference>
<dbReference type="InterPro" id="IPR007407">
    <property type="entry name" value="DUF459"/>
</dbReference>
<dbReference type="Proteomes" id="UP000254208">
    <property type="component" value="Unassembled WGS sequence"/>
</dbReference>
<feature type="compositionally biased region" description="Basic and acidic residues" evidence="1">
    <location>
        <begin position="212"/>
        <end position="224"/>
    </location>
</feature>
<evidence type="ECO:0000313" key="2">
    <source>
        <dbReference type="EMBL" id="SUC32126.1"/>
    </source>
</evidence>
<sequence>MQGVAPPVKRTLLMEWGIHSLDLSRQSTGLRYPAFFNWPKTLDETLRQHPDITVVVVFLGPNDPWGLPKDELEPASTFKSERWEQRYRARIAQILHIAEQYQAHVIWVGPPNTRDTTLSQGMQYLRTLYQSEVNKAGEIYLDGNAVLQYSETHYADTFTDHTGSRKIRTADGVHFTPAGQRMLAKAIMTKLQAPQAPDTLQPPTHVDTTWAIDDKRGNHHESTN</sequence>
<feature type="region of interest" description="Disordered" evidence="1">
    <location>
        <begin position="194"/>
        <end position="224"/>
    </location>
</feature>
<dbReference type="GO" id="GO:0016788">
    <property type="term" value="F:hydrolase activity, acting on ester bonds"/>
    <property type="evidence" value="ECO:0007669"/>
    <property type="project" value="UniProtKB-ARBA"/>
</dbReference>
<gene>
    <name evidence="2" type="ORF">NCTC11801_03101</name>
</gene>
<protein>
    <submittedName>
        <fullName evidence="2">Uncharacterized protein</fullName>
    </submittedName>
</protein>
<evidence type="ECO:0000313" key="3">
    <source>
        <dbReference type="Proteomes" id="UP000254208"/>
    </source>
</evidence>
<proteinExistence type="predicted"/>
<dbReference type="AlphaFoldDB" id="A0A379FTY5"/>
<organism evidence="2 3">
    <name type="scientific">Providencia rettgeri</name>
    <dbReference type="NCBI Taxonomy" id="587"/>
    <lineage>
        <taxon>Bacteria</taxon>
        <taxon>Pseudomonadati</taxon>
        <taxon>Pseudomonadota</taxon>
        <taxon>Gammaproteobacteria</taxon>
        <taxon>Enterobacterales</taxon>
        <taxon>Morganellaceae</taxon>
        <taxon>Providencia</taxon>
    </lineage>
</organism>
<reference evidence="2 3" key="1">
    <citation type="submission" date="2018-06" db="EMBL/GenBank/DDBJ databases">
        <authorList>
            <consortium name="Pathogen Informatics"/>
            <person name="Doyle S."/>
        </authorList>
    </citation>
    <scope>NUCLEOTIDE SEQUENCE [LARGE SCALE GENOMIC DNA]</scope>
    <source>
        <strain evidence="2 3">NCTC11801</strain>
    </source>
</reference>